<name>A0A1H7Y3X6_9RHOB</name>
<dbReference type="EMBL" id="FOCE01000001">
    <property type="protein sequence ID" value="SEM40916.1"/>
    <property type="molecule type" value="Genomic_DNA"/>
</dbReference>
<feature type="domain" description="Xylose isomerase-like TIM barrel" evidence="1">
    <location>
        <begin position="22"/>
        <end position="252"/>
    </location>
</feature>
<organism evidence="2 3">
    <name type="scientific">Gemmobacter aquatilis</name>
    <dbReference type="NCBI Taxonomy" id="933059"/>
    <lineage>
        <taxon>Bacteria</taxon>
        <taxon>Pseudomonadati</taxon>
        <taxon>Pseudomonadota</taxon>
        <taxon>Alphaproteobacteria</taxon>
        <taxon>Rhodobacterales</taxon>
        <taxon>Paracoccaceae</taxon>
        <taxon>Gemmobacter</taxon>
    </lineage>
</organism>
<keyword evidence="3" id="KW-1185">Reference proteome</keyword>
<proteinExistence type="predicted"/>
<dbReference type="RefSeq" id="WP_175481975.1">
    <property type="nucleotide sequence ID" value="NZ_FOCE01000001.1"/>
</dbReference>
<dbReference type="Pfam" id="PF01261">
    <property type="entry name" value="AP_endonuc_2"/>
    <property type="match status" value="1"/>
</dbReference>
<gene>
    <name evidence="2" type="ORF">SAMN04488103_10164</name>
</gene>
<dbReference type="AlphaFoldDB" id="A0A1H7Y3X6"/>
<dbReference type="InterPro" id="IPR013022">
    <property type="entry name" value="Xyl_isomerase-like_TIM-brl"/>
</dbReference>
<sequence length="274" mass="29727">MPIRFALNRTCAPQLALPEFITLAAAAGVQAVEIRNDIEGREFADGTPAAEVRAQLEAAGLAVASVNALQRFNDWSPERATEAEAIIAYAAALGAPGVVLCPRHDEGHGWTQAEAEHNLRDGLRQLRPILLHYGVTGYVEPLGMRGSTMKRQDMAVAAVTDIDGWDAYQLCYDTFQFYRCGDDRLFPERIGLAHMSGISRTDLLPGDLTEPDRGLIWPDDRVGNVAQLAALIAAGYRGYVSMEPFDPKVQTDPDLLARLHASLAFVTALIGAQA</sequence>
<keyword evidence="2" id="KW-0413">Isomerase</keyword>
<accession>A0A1H7Y3X6</accession>
<evidence type="ECO:0000313" key="3">
    <source>
        <dbReference type="Proteomes" id="UP000198761"/>
    </source>
</evidence>
<protein>
    <submittedName>
        <fullName evidence="2">2-keto-myo-inositol isomerase</fullName>
    </submittedName>
</protein>
<dbReference type="STRING" id="933059.SAMN04488103_10164"/>
<dbReference type="GO" id="GO:0016853">
    <property type="term" value="F:isomerase activity"/>
    <property type="evidence" value="ECO:0007669"/>
    <property type="project" value="UniProtKB-KW"/>
</dbReference>
<dbReference type="Gene3D" id="3.20.20.150">
    <property type="entry name" value="Divalent-metal-dependent TIM barrel enzymes"/>
    <property type="match status" value="1"/>
</dbReference>
<reference evidence="2 3" key="1">
    <citation type="submission" date="2016-10" db="EMBL/GenBank/DDBJ databases">
        <authorList>
            <person name="de Groot N.N."/>
        </authorList>
    </citation>
    <scope>NUCLEOTIDE SEQUENCE [LARGE SCALE GENOMIC DNA]</scope>
    <source>
        <strain evidence="2 3">DSM 3857</strain>
    </source>
</reference>
<dbReference type="Proteomes" id="UP000198761">
    <property type="component" value="Unassembled WGS sequence"/>
</dbReference>
<evidence type="ECO:0000259" key="1">
    <source>
        <dbReference type="Pfam" id="PF01261"/>
    </source>
</evidence>
<dbReference type="InterPro" id="IPR050312">
    <property type="entry name" value="IolE/XylAMocC-like"/>
</dbReference>
<dbReference type="PANTHER" id="PTHR12110:SF21">
    <property type="entry name" value="XYLOSE ISOMERASE-LIKE TIM BARREL DOMAIN-CONTAINING PROTEIN"/>
    <property type="match status" value="1"/>
</dbReference>
<evidence type="ECO:0000313" key="2">
    <source>
        <dbReference type="EMBL" id="SEM40916.1"/>
    </source>
</evidence>
<dbReference type="SUPFAM" id="SSF51658">
    <property type="entry name" value="Xylose isomerase-like"/>
    <property type="match status" value="1"/>
</dbReference>
<dbReference type="PANTHER" id="PTHR12110">
    <property type="entry name" value="HYDROXYPYRUVATE ISOMERASE"/>
    <property type="match status" value="1"/>
</dbReference>
<dbReference type="InterPro" id="IPR036237">
    <property type="entry name" value="Xyl_isomerase-like_sf"/>
</dbReference>